<dbReference type="Proteomes" id="UP000186559">
    <property type="component" value="Chromosome"/>
</dbReference>
<reference evidence="5 6" key="1">
    <citation type="submission" date="2016-03" db="EMBL/GenBank/DDBJ databases">
        <title>Deep-sea bacteria in the southern Pacific.</title>
        <authorList>
            <person name="Tang K."/>
        </authorList>
    </citation>
    <scope>NUCLEOTIDE SEQUENCE [LARGE SCALE GENOMIC DNA]</scope>
    <source>
        <strain evidence="5 6">JLT2016</strain>
    </source>
</reference>
<dbReference type="GO" id="GO:0016783">
    <property type="term" value="F:sulfurtransferase activity"/>
    <property type="evidence" value="ECO:0007669"/>
    <property type="project" value="InterPro"/>
</dbReference>
<comment type="caution">
    <text evidence="3">Lacks conserved residue(s) required for the propagation of feature annotation.</text>
</comment>
<accession>A0A1U7D549</accession>
<evidence type="ECO:0000256" key="1">
    <source>
        <dbReference type="ARBA" id="ARBA00022490"/>
    </source>
</evidence>
<feature type="active site" description="Cysteine persulfide intermediate" evidence="3">
    <location>
        <position position="111"/>
    </location>
</feature>
<dbReference type="InterPro" id="IPR003786">
    <property type="entry name" value="FdhD"/>
</dbReference>
<keyword evidence="1 3" id="KW-0963">Cytoplasm</keyword>
<protein>
    <recommendedName>
        <fullName evidence="3">Sulfur carrier protein FdhD</fullName>
    </recommendedName>
</protein>
<keyword evidence="6" id="KW-1185">Reference proteome</keyword>
<comment type="function">
    <text evidence="3">Required for formate dehydrogenase (FDH) activity. Acts as a sulfur carrier protein that transfers sulfur from IscS to the molybdenum cofactor prior to its insertion into FDH.</text>
</comment>
<gene>
    <name evidence="3" type="primary">fdhD</name>
    <name evidence="5" type="ORF">Ga0080559_TMP2432</name>
</gene>
<dbReference type="EMBL" id="CP014796">
    <property type="protein sequence ID" value="APX23228.1"/>
    <property type="molecule type" value="Genomic_DNA"/>
</dbReference>
<evidence type="ECO:0000256" key="2">
    <source>
        <dbReference type="ARBA" id="ARBA00023150"/>
    </source>
</evidence>
<dbReference type="Gene3D" id="3.40.140.10">
    <property type="entry name" value="Cytidine Deaminase, domain 2"/>
    <property type="match status" value="1"/>
</dbReference>
<feature type="region of interest" description="Disordered" evidence="4">
    <location>
        <begin position="1"/>
        <end position="20"/>
    </location>
</feature>
<comment type="subcellular location">
    <subcellularLocation>
        <location evidence="3">Cytoplasm</location>
    </subcellularLocation>
</comment>
<dbReference type="KEGG" id="tpro:Ga0080559_TMP2432"/>
<dbReference type="Gene3D" id="3.10.20.10">
    <property type="match status" value="1"/>
</dbReference>
<dbReference type="NCBIfam" id="TIGR00129">
    <property type="entry name" value="fdhD_narQ"/>
    <property type="match status" value="1"/>
</dbReference>
<dbReference type="PANTHER" id="PTHR30592">
    <property type="entry name" value="FORMATE DEHYDROGENASE"/>
    <property type="match status" value="1"/>
</dbReference>
<evidence type="ECO:0000313" key="6">
    <source>
        <dbReference type="Proteomes" id="UP000186559"/>
    </source>
</evidence>
<name>A0A1U7D549_9RHOB</name>
<organism evidence="5 6">
    <name type="scientific">Salipiger profundus</name>
    <dbReference type="NCBI Taxonomy" id="1229727"/>
    <lineage>
        <taxon>Bacteria</taxon>
        <taxon>Pseudomonadati</taxon>
        <taxon>Pseudomonadota</taxon>
        <taxon>Alphaproteobacteria</taxon>
        <taxon>Rhodobacterales</taxon>
        <taxon>Roseobacteraceae</taxon>
        <taxon>Salipiger</taxon>
    </lineage>
</organism>
<dbReference type="STRING" id="1229727.Ga0080559_TMP2432"/>
<dbReference type="PANTHER" id="PTHR30592:SF1">
    <property type="entry name" value="SULFUR CARRIER PROTEIN FDHD"/>
    <property type="match status" value="1"/>
</dbReference>
<proteinExistence type="inferred from homology"/>
<dbReference type="GO" id="GO:0005737">
    <property type="term" value="C:cytoplasm"/>
    <property type="evidence" value="ECO:0007669"/>
    <property type="project" value="UniProtKB-SubCell"/>
</dbReference>
<dbReference type="HAMAP" id="MF_00187">
    <property type="entry name" value="FdhD"/>
    <property type="match status" value="1"/>
</dbReference>
<keyword evidence="2 3" id="KW-0501">Molybdenum cofactor biosynthesis</keyword>
<dbReference type="PIRSF" id="PIRSF015626">
    <property type="entry name" value="FdhD"/>
    <property type="match status" value="1"/>
</dbReference>
<dbReference type="AlphaFoldDB" id="A0A1U7D549"/>
<comment type="similarity">
    <text evidence="3">Belongs to the FdhD family.</text>
</comment>
<dbReference type="Pfam" id="PF02634">
    <property type="entry name" value="FdhD-NarQ"/>
    <property type="match status" value="1"/>
</dbReference>
<evidence type="ECO:0000256" key="4">
    <source>
        <dbReference type="SAM" id="MobiDB-lite"/>
    </source>
</evidence>
<sequence length="274" mass="29420">MAVRARSLSRPGVAMHREGTRSVVRSLPEEVPVALTFNGSTQAVMMATPADIADFAHGFALSEGLISHPSEVEEFEAVTHERGIEARFWLREDRAAALRERQRNMMGPTGCGLCGIDSLDQALRPLDALPEGGPVLERAEVARATDALRAHQPLHDQTRAVHAAGFLLPGRGIVMAREDVGRHNALDKLIGALVRQDVNPAEGAFVLTSRVSVDMVQKTVMARCPILIAVSAPTALALRMAEEARLTLAAFARSGGFDLYAAPERIVDGDAHVA</sequence>
<dbReference type="InterPro" id="IPR016193">
    <property type="entry name" value="Cytidine_deaminase-like"/>
</dbReference>
<dbReference type="GO" id="GO:0097163">
    <property type="term" value="F:sulfur carrier activity"/>
    <property type="evidence" value="ECO:0007669"/>
    <property type="project" value="UniProtKB-UniRule"/>
</dbReference>
<dbReference type="SUPFAM" id="SSF53927">
    <property type="entry name" value="Cytidine deaminase-like"/>
    <property type="match status" value="1"/>
</dbReference>
<dbReference type="OrthoDB" id="3197277at2"/>
<evidence type="ECO:0000256" key="3">
    <source>
        <dbReference type="HAMAP-Rule" id="MF_00187"/>
    </source>
</evidence>
<evidence type="ECO:0000313" key="5">
    <source>
        <dbReference type="EMBL" id="APX23228.1"/>
    </source>
</evidence>
<dbReference type="GO" id="GO:0006777">
    <property type="term" value="P:Mo-molybdopterin cofactor biosynthetic process"/>
    <property type="evidence" value="ECO:0007669"/>
    <property type="project" value="UniProtKB-UniRule"/>
</dbReference>